<feature type="region of interest" description="Disordered" evidence="3">
    <location>
        <begin position="467"/>
        <end position="512"/>
    </location>
</feature>
<keyword evidence="5" id="KW-1185">Reference proteome</keyword>
<dbReference type="EMBL" id="KN822942">
    <property type="protein sequence ID" value="KIO34753.1"/>
    <property type="molecule type" value="Genomic_DNA"/>
</dbReference>
<proteinExistence type="inferred from homology"/>
<sequence length="820" mass="90254">MPDSRFGFQQASAIDTLLDRDDVSLEAVLDEDDLLQECKAQNTKLIEFLQGVDVLKRLLGYVSGQIEGEERGRFKYPYIATEVLCSEIWSIVETCTSRSSELLLPFWDFILDTSPEDMMSKINVATHFVKINAIFLSKKPDEMLEFIQSVPNVIDRLLSHIQSPPFVELIFRIVQLDEQPGNLGVVPWLSSQGLIPKLIDLLSPTQKPDIHLVAADFLKGIIALSSPSPSSFPVNPTTMSISGGDPASVLPISNKLSRELAQRDVIVKLVDYALTPLEKIPATTSSNEESKETDGSAIESVVSSLACIIPVFIELIRKNNSDFFEPYLFHTLRNRLIQIRQNQQYAREEITEEQGREELENAMKEIAEHMGLVHLGELISVIGSRLEDFQKLLKAPRTSIAPMPTSTGQVVPLTFERFRICELYAEVLHCSNMALLNRQPGSGPKYDDEGRLVGGLVALEELAKVATGTQDSPLQPEDDEDPAFALGERNEPLVSSRRSISSDGSSTDGVSSDAMEDVLEEVHFDDDDLSSDSSKKATPSTSPPSASNLNDPISASTAIDAPLSELSLQDGTPRSSQVKQIPSPASGKTVSKPETQKKRESSIQNGPPRCGDALKQRFLDLGIVSTLLDLFFDFPLNNFLHNVVYDLLHQVLTGRVEKGLNRELVISLFRDSRILQRIIEGQRKNDEACSKPKGSRVGYMGHLTLISEDIVSAFDHYPTDVIGILSTYAPRPEWDEYVSGKYKETKDKDMSQLAGGKPVVGLGLAGFSTNFSSETRRKVDEGDDTSAKDTQKEESGPSWSAGDDDDDANGGSNSTVSQES</sequence>
<evidence type="ECO:0008006" key="6">
    <source>
        <dbReference type="Google" id="ProtNLM"/>
    </source>
</evidence>
<evidence type="ECO:0000256" key="3">
    <source>
        <dbReference type="SAM" id="MobiDB-lite"/>
    </source>
</evidence>
<name>A0A0C3LKV4_9AGAM</name>
<protein>
    <recommendedName>
        <fullName evidence="6">SAPS-domain-containing protein</fullName>
    </recommendedName>
</protein>
<feature type="compositionally biased region" description="Polar residues" evidence="3">
    <location>
        <begin position="567"/>
        <end position="580"/>
    </location>
</feature>
<feature type="region of interest" description="Disordered" evidence="3">
    <location>
        <begin position="567"/>
        <end position="609"/>
    </location>
</feature>
<dbReference type="PANTHER" id="PTHR12634">
    <property type="entry name" value="SIT4 YEAST -ASSOCIATING PROTEIN-RELATED"/>
    <property type="match status" value="1"/>
</dbReference>
<feature type="region of interest" description="Disordered" evidence="3">
    <location>
        <begin position="772"/>
        <end position="820"/>
    </location>
</feature>
<feature type="region of interest" description="Disordered" evidence="3">
    <location>
        <begin position="524"/>
        <end position="554"/>
    </location>
</feature>
<evidence type="ECO:0000256" key="1">
    <source>
        <dbReference type="ARBA" id="ARBA00006180"/>
    </source>
</evidence>
<dbReference type="GO" id="GO:0005829">
    <property type="term" value="C:cytosol"/>
    <property type="evidence" value="ECO:0007669"/>
    <property type="project" value="TreeGrafter"/>
</dbReference>
<feature type="compositionally biased region" description="Low complexity" evidence="3">
    <location>
        <begin position="494"/>
        <end position="512"/>
    </location>
</feature>
<dbReference type="OrthoDB" id="10259133at2759"/>
<feature type="compositionally biased region" description="Low complexity" evidence="3">
    <location>
        <begin position="536"/>
        <end position="547"/>
    </location>
</feature>
<dbReference type="Pfam" id="PF04499">
    <property type="entry name" value="SAPS"/>
    <property type="match status" value="1"/>
</dbReference>
<comment type="similarity">
    <text evidence="1">Belongs to the SAPS family.</text>
</comment>
<keyword evidence="2" id="KW-0131">Cell cycle</keyword>
<dbReference type="GO" id="GO:0019903">
    <property type="term" value="F:protein phosphatase binding"/>
    <property type="evidence" value="ECO:0007669"/>
    <property type="project" value="InterPro"/>
</dbReference>
<feature type="compositionally biased region" description="Basic and acidic residues" evidence="3">
    <location>
        <begin position="774"/>
        <end position="795"/>
    </location>
</feature>
<evidence type="ECO:0000313" key="5">
    <source>
        <dbReference type="Proteomes" id="UP000054248"/>
    </source>
</evidence>
<reference evidence="5" key="2">
    <citation type="submission" date="2015-01" db="EMBL/GenBank/DDBJ databases">
        <title>Evolutionary Origins and Diversification of the Mycorrhizal Mutualists.</title>
        <authorList>
            <consortium name="DOE Joint Genome Institute"/>
            <consortium name="Mycorrhizal Genomics Consortium"/>
            <person name="Kohler A."/>
            <person name="Kuo A."/>
            <person name="Nagy L.G."/>
            <person name="Floudas D."/>
            <person name="Copeland A."/>
            <person name="Barry K.W."/>
            <person name="Cichocki N."/>
            <person name="Veneault-Fourrey C."/>
            <person name="LaButti K."/>
            <person name="Lindquist E.A."/>
            <person name="Lipzen A."/>
            <person name="Lundell T."/>
            <person name="Morin E."/>
            <person name="Murat C."/>
            <person name="Riley R."/>
            <person name="Ohm R."/>
            <person name="Sun H."/>
            <person name="Tunlid A."/>
            <person name="Henrissat B."/>
            <person name="Grigoriev I.V."/>
            <person name="Hibbett D.S."/>
            <person name="Martin F."/>
        </authorList>
    </citation>
    <scope>NUCLEOTIDE SEQUENCE [LARGE SCALE GENOMIC DNA]</scope>
    <source>
        <strain evidence="5">MUT 4182</strain>
    </source>
</reference>
<evidence type="ECO:0000313" key="4">
    <source>
        <dbReference type="EMBL" id="KIO34753.1"/>
    </source>
</evidence>
<accession>A0A0C3LKV4</accession>
<dbReference type="GO" id="GO:0019888">
    <property type="term" value="F:protein phosphatase regulator activity"/>
    <property type="evidence" value="ECO:0007669"/>
    <property type="project" value="TreeGrafter"/>
</dbReference>
<dbReference type="AlphaFoldDB" id="A0A0C3LKV4"/>
<gene>
    <name evidence="4" type="ORF">M407DRAFT_64204</name>
</gene>
<dbReference type="HOGENOM" id="CLU_003676_1_1_1"/>
<reference evidence="4 5" key="1">
    <citation type="submission" date="2014-04" db="EMBL/GenBank/DDBJ databases">
        <authorList>
            <consortium name="DOE Joint Genome Institute"/>
            <person name="Kuo A."/>
            <person name="Girlanda M."/>
            <person name="Perotto S."/>
            <person name="Kohler A."/>
            <person name="Nagy L.G."/>
            <person name="Floudas D."/>
            <person name="Copeland A."/>
            <person name="Barry K.W."/>
            <person name="Cichocki N."/>
            <person name="Veneault-Fourrey C."/>
            <person name="LaButti K."/>
            <person name="Lindquist E.A."/>
            <person name="Lipzen A."/>
            <person name="Lundell T."/>
            <person name="Morin E."/>
            <person name="Murat C."/>
            <person name="Sun H."/>
            <person name="Tunlid A."/>
            <person name="Henrissat B."/>
            <person name="Grigoriev I.V."/>
            <person name="Hibbett D.S."/>
            <person name="Martin F."/>
            <person name="Nordberg H.P."/>
            <person name="Cantor M.N."/>
            <person name="Hua S.X."/>
        </authorList>
    </citation>
    <scope>NUCLEOTIDE SEQUENCE [LARGE SCALE GENOMIC DNA]</scope>
    <source>
        <strain evidence="4 5">MUT 4182</strain>
    </source>
</reference>
<dbReference type="InterPro" id="IPR007587">
    <property type="entry name" value="SAPS"/>
</dbReference>
<dbReference type="GO" id="GO:0005634">
    <property type="term" value="C:nucleus"/>
    <property type="evidence" value="ECO:0007669"/>
    <property type="project" value="TreeGrafter"/>
</dbReference>
<dbReference type="STRING" id="1051891.A0A0C3LKV4"/>
<dbReference type="PANTHER" id="PTHR12634:SF8">
    <property type="entry name" value="FIERY MOUNTAIN, ISOFORM D"/>
    <property type="match status" value="1"/>
</dbReference>
<organism evidence="4 5">
    <name type="scientific">Tulasnella calospora MUT 4182</name>
    <dbReference type="NCBI Taxonomy" id="1051891"/>
    <lineage>
        <taxon>Eukaryota</taxon>
        <taxon>Fungi</taxon>
        <taxon>Dikarya</taxon>
        <taxon>Basidiomycota</taxon>
        <taxon>Agaricomycotina</taxon>
        <taxon>Agaricomycetes</taxon>
        <taxon>Cantharellales</taxon>
        <taxon>Tulasnellaceae</taxon>
        <taxon>Tulasnella</taxon>
    </lineage>
</organism>
<evidence type="ECO:0000256" key="2">
    <source>
        <dbReference type="ARBA" id="ARBA00023306"/>
    </source>
</evidence>
<dbReference type="Proteomes" id="UP000054248">
    <property type="component" value="Unassembled WGS sequence"/>
</dbReference>